<sequence>MNSDNVSRRYHLSRKSNERRSAGNRFLCIETSY</sequence>
<reference evidence="2 3" key="1">
    <citation type="submission" date="2015-05" db="EMBL/GenBank/DDBJ databases">
        <title>Evolution of Trichinella species and genotypes.</title>
        <authorList>
            <person name="Korhonen P.K."/>
            <person name="Edoardo P."/>
            <person name="Giuseppe L.R."/>
            <person name="Gasser R.B."/>
        </authorList>
    </citation>
    <scope>NUCLEOTIDE SEQUENCE [LARGE SCALE GENOMIC DNA]</scope>
    <source>
        <strain evidence="2">ISS10</strain>
    </source>
</reference>
<dbReference type="Proteomes" id="UP000054721">
    <property type="component" value="Unassembled WGS sequence"/>
</dbReference>
<comment type="caution">
    <text evidence="2">The sequence shown here is derived from an EMBL/GenBank/DDBJ whole genome shotgun (WGS) entry which is preliminary data.</text>
</comment>
<evidence type="ECO:0000313" key="2">
    <source>
        <dbReference type="EMBL" id="KRZ20624.1"/>
    </source>
</evidence>
<protein>
    <submittedName>
        <fullName evidence="2">Uncharacterized protein</fullName>
    </submittedName>
</protein>
<organism evidence="2 3">
    <name type="scientific">Trichinella nativa</name>
    <dbReference type="NCBI Taxonomy" id="6335"/>
    <lineage>
        <taxon>Eukaryota</taxon>
        <taxon>Metazoa</taxon>
        <taxon>Ecdysozoa</taxon>
        <taxon>Nematoda</taxon>
        <taxon>Enoplea</taxon>
        <taxon>Dorylaimia</taxon>
        <taxon>Trichinellida</taxon>
        <taxon>Trichinellidae</taxon>
        <taxon>Trichinella</taxon>
    </lineage>
</organism>
<evidence type="ECO:0000313" key="3">
    <source>
        <dbReference type="Proteomes" id="UP000054721"/>
    </source>
</evidence>
<feature type="region of interest" description="Disordered" evidence="1">
    <location>
        <begin position="1"/>
        <end position="20"/>
    </location>
</feature>
<proteinExistence type="predicted"/>
<evidence type="ECO:0000256" key="1">
    <source>
        <dbReference type="SAM" id="MobiDB-lite"/>
    </source>
</evidence>
<gene>
    <name evidence="2" type="ORF">T02_1839</name>
</gene>
<dbReference type="EMBL" id="JYDW01004374">
    <property type="protein sequence ID" value="KRZ20624.1"/>
    <property type="molecule type" value="Genomic_DNA"/>
</dbReference>
<keyword evidence="3" id="KW-1185">Reference proteome</keyword>
<accession>A0A0V1IDH0</accession>
<dbReference type="AlphaFoldDB" id="A0A0V1IDH0"/>
<name>A0A0V1IDH0_9BILA</name>